<evidence type="ECO:0000313" key="3">
    <source>
        <dbReference type="Proteomes" id="UP000322634"/>
    </source>
</evidence>
<name>A0A5D0U7M2_9ACTN</name>
<reference evidence="2 3" key="1">
    <citation type="submission" date="2019-08" db="EMBL/GenBank/DDBJ databases">
        <title>Actinomadura sp. nov. CYP1-5 isolated from mountain soil.</title>
        <authorList>
            <person name="Songsumanus A."/>
            <person name="Kuncharoen N."/>
            <person name="Kudo T."/>
            <person name="Yuki M."/>
            <person name="Igarashi Y."/>
            <person name="Tanasupawat S."/>
        </authorList>
    </citation>
    <scope>NUCLEOTIDE SEQUENCE [LARGE SCALE GENOMIC DNA]</scope>
    <source>
        <strain evidence="2 3">GKU157</strain>
    </source>
</reference>
<accession>A0A5D0U7M2</accession>
<feature type="domain" description="NACHT" evidence="1">
    <location>
        <begin position="144"/>
        <end position="270"/>
    </location>
</feature>
<dbReference type="OrthoDB" id="135105at2"/>
<dbReference type="EMBL" id="VSFF01000006">
    <property type="protein sequence ID" value="TYC14338.1"/>
    <property type="molecule type" value="Genomic_DNA"/>
</dbReference>
<evidence type="ECO:0000313" key="2">
    <source>
        <dbReference type="EMBL" id="TYC14338.1"/>
    </source>
</evidence>
<comment type="caution">
    <text evidence="2">The sequence shown here is derived from an EMBL/GenBank/DDBJ whole genome shotgun (WGS) entry which is preliminary data.</text>
</comment>
<sequence>MRRAQAIALGVAAAAAVVVGGVATNQVLDDGRLSWNWAYLAFGFTVLASVFTVHASQSAGSDATAPLGGKRSVYLRQLRASVLDMETIGIVTQSEFVLRMRQVYVQLSLRHRPVQGGSNPGVGLTAQELAVERPLRSFLNGQSRVLAVIGASGSGKTTLARYTALAMCSWQGLSWRRGQLPVLLYLRDHVNMILDEVPPGLAKVATSVGWLDGKISAGWLEKRLDKGRCLVLLDGLDEIADERDRRRTVVWIRRQIERFPAVTFVITSRPHGYLPSPIPNADVLQIQRFDSEQISEFLHHWYYATECRARGRSGKEVSAMASRQADDLLEKLRSTPAVYELAANPLLLTMIANVHRYRSALPRSRAALYAEMCDVLIHRRQEAKYLTDATGLDGPKKERVIRHLALHMMRRQARDISIADAQEAIRHPLRQVTGGTDLTPELFLSEVRKSGLLMGEHGTYGFAHLTLQEYLASAHIRHQPSRHLQFLTEGVDDPWWRETTLLWAAASDATPVIDACLASGTLHALTLAFDCAEEALEVSHGARARLNDLLTTSPETHRGERQKIIAAVIASRNLREVVWLGTTAVSAQPVSQDLYNLFALQERAIGRHTPPLNNATSLLADDAMRFVSWLNTLFEDGTAYRLPTSAELAHPEGPLLSAMSRYTVWTTSNGHPALYRPPGVAWPYTPSRNQLAVFPAAIIEHIRPLLYLGRIASTRPEPRYLLAHMRVQACDDPHQEETSAAQSRAYDLTRTLDLAIMLAADLKAASPEYLGMGLSMAIAMAHALALDLACFTREIDFDNDGSFIRELSRPDTLHLAHKRIRDLGTRLSAPRGSEIRRDIARQYAASYGRGHEGVWVMSEALEIGSHGARDLAPTPLFARNDALVGAVEYARAIAPRLAYTKPHADDISRTKTLRRAAVMSSDIARALTRDVARDVARRITTDLGTRYREILTATLMACKGLLRWESFPQYAEIWEREGFERFLAETLEISVPYMSHATDDPAHTLSQAMLWLRPELKAYVNHAQDLLVPVLNRTAPASPGVLAIAGAALMAAIAHLGTSDEQIEALPRLSSVLGTVITLYTRESGAPTNEALLLVRN</sequence>
<keyword evidence="3" id="KW-1185">Reference proteome</keyword>
<dbReference type="Pfam" id="PF05729">
    <property type="entry name" value="NACHT"/>
    <property type="match status" value="1"/>
</dbReference>
<protein>
    <submittedName>
        <fullName evidence="2">NACHT domain-containing protein</fullName>
    </submittedName>
</protein>
<dbReference type="SUPFAM" id="SSF52540">
    <property type="entry name" value="P-loop containing nucleoside triphosphate hydrolases"/>
    <property type="match status" value="1"/>
</dbReference>
<dbReference type="InterPro" id="IPR027417">
    <property type="entry name" value="P-loop_NTPase"/>
</dbReference>
<organism evidence="2 3">
    <name type="scientific">Actinomadura syzygii</name>
    <dbReference type="NCBI Taxonomy" id="1427538"/>
    <lineage>
        <taxon>Bacteria</taxon>
        <taxon>Bacillati</taxon>
        <taxon>Actinomycetota</taxon>
        <taxon>Actinomycetes</taxon>
        <taxon>Streptosporangiales</taxon>
        <taxon>Thermomonosporaceae</taxon>
        <taxon>Actinomadura</taxon>
    </lineage>
</organism>
<dbReference type="PANTHER" id="PTHR46844">
    <property type="entry name" value="SLR5058 PROTEIN"/>
    <property type="match status" value="1"/>
</dbReference>
<evidence type="ECO:0000259" key="1">
    <source>
        <dbReference type="PROSITE" id="PS50837"/>
    </source>
</evidence>
<proteinExistence type="predicted"/>
<dbReference type="Gene3D" id="3.40.50.300">
    <property type="entry name" value="P-loop containing nucleotide triphosphate hydrolases"/>
    <property type="match status" value="1"/>
</dbReference>
<dbReference type="AlphaFoldDB" id="A0A5D0U7M2"/>
<dbReference type="RefSeq" id="WP_148350728.1">
    <property type="nucleotide sequence ID" value="NZ_JBHSBF010000036.1"/>
</dbReference>
<dbReference type="PROSITE" id="PS50837">
    <property type="entry name" value="NACHT"/>
    <property type="match status" value="1"/>
</dbReference>
<dbReference type="InterPro" id="IPR007111">
    <property type="entry name" value="NACHT_NTPase"/>
</dbReference>
<dbReference type="Proteomes" id="UP000322634">
    <property type="component" value="Unassembled WGS sequence"/>
</dbReference>
<dbReference type="PANTHER" id="PTHR46844:SF1">
    <property type="entry name" value="SLR5058 PROTEIN"/>
    <property type="match status" value="1"/>
</dbReference>
<gene>
    <name evidence="2" type="ORF">FXF65_15850</name>
</gene>